<dbReference type="GO" id="GO:0005789">
    <property type="term" value="C:endoplasmic reticulum membrane"/>
    <property type="evidence" value="ECO:0007669"/>
    <property type="project" value="UniProtKB-SubCell"/>
</dbReference>
<feature type="transmembrane region" description="Helical" evidence="8">
    <location>
        <begin position="391"/>
        <end position="412"/>
    </location>
</feature>
<sequence length="427" mass="44694">MSDDGPLLIRPVPRRPFTLSRQSATPTTDDEPSTPDAAAAASSASGPATAAIGTTSSPGLMHNHLTAALAAWSRSGDASEQPSPAISRPASIMNLTSSTLYGIYSPTAGGGRDRDDVEDSPWGMGAQTPIRRPDIDEPTFALMRERSHLDRRRRRSSYKGADLPRVPAPHLSSAQVAARTAVLFILGLGYGALVTRLHDQDQGVATAEGLVEPGFNSTYLGAWGVAGVVLGSLLPWFDGVWEERFGASDEEEEEDCAVADGENAPSKAVDTGLDSALVMRAIGAFVGIVFAIRKLAWDSTFQISATLALANPLLWWLIDRSKPGLLLSAGVGLVGSLLLLGISPDMMPTPSLQILRNAAAAAAAAAANGNTTATAAPGALVAHNQIIETGVWMLSVLFCSCLCFGNIGRRLFLGRSAAGRGRWGGVR</sequence>
<feature type="compositionally biased region" description="Low complexity" evidence="7">
    <location>
        <begin position="34"/>
        <end position="58"/>
    </location>
</feature>
<dbReference type="PANTHER" id="PTHR15301">
    <property type="entry name" value="INSULIN-INDUCED GENE 1"/>
    <property type="match status" value="1"/>
</dbReference>
<keyword evidence="10" id="KW-1185">Reference proteome</keyword>
<dbReference type="GO" id="GO:0016126">
    <property type="term" value="P:sterol biosynthetic process"/>
    <property type="evidence" value="ECO:0007669"/>
    <property type="project" value="TreeGrafter"/>
</dbReference>
<proteinExistence type="inferred from homology"/>
<comment type="subcellular location">
    <subcellularLocation>
        <location evidence="1">Endoplasmic reticulum membrane</location>
        <topology evidence="1">Multi-pass membrane protein</topology>
    </subcellularLocation>
</comment>
<keyword evidence="6 8" id="KW-0472">Membrane</keyword>
<evidence type="ECO:0000256" key="1">
    <source>
        <dbReference type="ARBA" id="ARBA00004477"/>
    </source>
</evidence>
<feature type="region of interest" description="Disordered" evidence="7">
    <location>
        <begin position="1"/>
        <end position="58"/>
    </location>
</feature>
<feature type="region of interest" description="Disordered" evidence="7">
    <location>
        <begin position="106"/>
        <end position="164"/>
    </location>
</feature>
<gene>
    <name evidence="9" type="ORF">LEL_05940</name>
</gene>
<comment type="similarity">
    <text evidence="2">Belongs to the INSIG family.</text>
</comment>
<evidence type="ECO:0000256" key="7">
    <source>
        <dbReference type="SAM" id="MobiDB-lite"/>
    </source>
</evidence>
<dbReference type="AlphaFoldDB" id="A0A168GAW6"/>
<dbReference type="PANTHER" id="PTHR15301:SF3">
    <property type="entry name" value="PROTEIN NSG1-RELATED"/>
    <property type="match status" value="1"/>
</dbReference>
<dbReference type="Proteomes" id="UP000076881">
    <property type="component" value="Unassembled WGS sequence"/>
</dbReference>
<evidence type="ECO:0000256" key="5">
    <source>
        <dbReference type="ARBA" id="ARBA00022989"/>
    </source>
</evidence>
<reference evidence="9 10" key="1">
    <citation type="journal article" date="2016" name="Genome Biol. Evol.">
        <title>Divergent and convergent evolution of fungal pathogenicity.</title>
        <authorList>
            <person name="Shang Y."/>
            <person name="Xiao G."/>
            <person name="Zheng P."/>
            <person name="Cen K."/>
            <person name="Zhan S."/>
            <person name="Wang C."/>
        </authorList>
    </citation>
    <scope>NUCLEOTIDE SEQUENCE [LARGE SCALE GENOMIC DNA]</scope>
    <source>
        <strain evidence="9 10">RCEF 1005</strain>
    </source>
</reference>
<feature type="transmembrane region" description="Helical" evidence="8">
    <location>
        <begin position="325"/>
        <end position="342"/>
    </location>
</feature>
<dbReference type="InterPro" id="IPR025929">
    <property type="entry name" value="INSIG_fam"/>
</dbReference>
<organism evidence="9 10">
    <name type="scientific">Akanthomyces lecanii RCEF 1005</name>
    <dbReference type="NCBI Taxonomy" id="1081108"/>
    <lineage>
        <taxon>Eukaryota</taxon>
        <taxon>Fungi</taxon>
        <taxon>Dikarya</taxon>
        <taxon>Ascomycota</taxon>
        <taxon>Pezizomycotina</taxon>
        <taxon>Sordariomycetes</taxon>
        <taxon>Hypocreomycetidae</taxon>
        <taxon>Hypocreales</taxon>
        <taxon>Cordycipitaceae</taxon>
        <taxon>Akanthomyces</taxon>
        <taxon>Cordyceps confragosa</taxon>
    </lineage>
</organism>
<dbReference type="STRING" id="1081108.A0A168GAW6"/>
<evidence type="ECO:0000256" key="4">
    <source>
        <dbReference type="ARBA" id="ARBA00022824"/>
    </source>
</evidence>
<dbReference type="OrthoDB" id="205546at2759"/>
<accession>A0A168GAW6</accession>
<evidence type="ECO:0000313" key="9">
    <source>
        <dbReference type="EMBL" id="OAA76256.1"/>
    </source>
</evidence>
<keyword evidence="4" id="KW-0256">Endoplasmic reticulum</keyword>
<dbReference type="Pfam" id="PF07281">
    <property type="entry name" value="INSIG"/>
    <property type="match status" value="1"/>
</dbReference>
<evidence type="ECO:0000256" key="3">
    <source>
        <dbReference type="ARBA" id="ARBA00022692"/>
    </source>
</evidence>
<name>A0A168GAW6_CORDF</name>
<evidence type="ECO:0000313" key="10">
    <source>
        <dbReference type="Proteomes" id="UP000076881"/>
    </source>
</evidence>
<evidence type="ECO:0000256" key="8">
    <source>
        <dbReference type="SAM" id="Phobius"/>
    </source>
</evidence>
<evidence type="ECO:0000256" key="2">
    <source>
        <dbReference type="ARBA" id="ARBA00007475"/>
    </source>
</evidence>
<evidence type="ECO:0000256" key="6">
    <source>
        <dbReference type="ARBA" id="ARBA00023136"/>
    </source>
</evidence>
<dbReference type="EMBL" id="AZHF01000004">
    <property type="protein sequence ID" value="OAA76256.1"/>
    <property type="molecule type" value="Genomic_DNA"/>
</dbReference>
<feature type="transmembrane region" description="Helical" evidence="8">
    <location>
        <begin position="301"/>
        <end position="318"/>
    </location>
</feature>
<keyword evidence="3 8" id="KW-0812">Transmembrane</keyword>
<keyword evidence="5 8" id="KW-1133">Transmembrane helix</keyword>
<protein>
    <submittedName>
        <fullName evidence="9">INSIG domain protein</fullName>
    </submittedName>
</protein>
<comment type="caution">
    <text evidence="9">The sequence shown here is derived from an EMBL/GenBank/DDBJ whole genome shotgun (WGS) entry which is preliminary data.</text>
</comment>